<dbReference type="InterPro" id="IPR032675">
    <property type="entry name" value="LRR_dom_sf"/>
</dbReference>
<feature type="transmembrane region" description="Helical" evidence="20">
    <location>
        <begin position="601"/>
        <end position="626"/>
    </location>
</feature>
<proteinExistence type="predicted"/>
<dbReference type="GO" id="GO:0004674">
    <property type="term" value="F:protein serine/threonine kinase activity"/>
    <property type="evidence" value="ECO:0007669"/>
    <property type="project" value="UniProtKB-KW"/>
</dbReference>
<evidence type="ECO:0000256" key="20">
    <source>
        <dbReference type="SAM" id="Phobius"/>
    </source>
</evidence>
<reference evidence="23 24" key="1">
    <citation type="submission" date="2019-08" db="EMBL/GenBank/DDBJ databases">
        <title>Draft genome sequences of two oriental melons (Cucumis melo L. var makuwa).</title>
        <authorList>
            <person name="Kwon S.-Y."/>
        </authorList>
    </citation>
    <scope>NUCLEOTIDE SEQUENCE [LARGE SCALE GENOMIC DNA]</scope>
    <source>
        <strain evidence="24">cv. SW 3</strain>
        <tissue evidence="23">Leaf</tissue>
    </source>
</reference>
<dbReference type="Gene3D" id="2.60.120.430">
    <property type="entry name" value="Galactose-binding lectin"/>
    <property type="match status" value="1"/>
</dbReference>
<dbReference type="Proteomes" id="UP000321393">
    <property type="component" value="Unassembled WGS sequence"/>
</dbReference>
<dbReference type="Gene3D" id="1.10.510.10">
    <property type="entry name" value="Transferase(Phosphotransferase) domain 1"/>
    <property type="match status" value="1"/>
</dbReference>
<keyword evidence="7 20" id="KW-0812">Transmembrane</keyword>
<keyword evidence="3" id="KW-0723">Serine/threonine-protein kinase</keyword>
<evidence type="ECO:0000256" key="5">
    <source>
        <dbReference type="ARBA" id="ARBA00022614"/>
    </source>
</evidence>
<keyword evidence="14 20" id="KW-0472">Membrane</keyword>
<dbReference type="FunFam" id="1.10.510.10:FF:000044">
    <property type="entry name" value="Putative LRR receptor-like serine/threonine-protein kinase"/>
    <property type="match status" value="1"/>
</dbReference>
<evidence type="ECO:0000256" key="18">
    <source>
        <dbReference type="ARBA" id="ARBA00048679"/>
    </source>
</evidence>
<dbReference type="InterPro" id="IPR008271">
    <property type="entry name" value="Ser/Thr_kinase_AS"/>
</dbReference>
<keyword evidence="9" id="KW-0677">Repeat</keyword>
<evidence type="ECO:0000256" key="2">
    <source>
        <dbReference type="ARBA" id="ARBA00012513"/>
    </source>
</evidence>
<evidence type="ECO:0000256" key="17">
    <source>
        <dbReference type="ARBA" id="ARBA00047899"/>
    </source>
</evidence>
<dbReference type="SMART" id="SM00220">
    <property type="entry name" value="S_TKc"/>
    <property type="match status" value="1"/>
</dbReference>
<evidence type="ECO:0000256" key="4">
    <source>
        <dbReference type="ARBA" id="ARBA00022553"/>
    </source>
</evidence>
<dbReference type="GO" id="GO:0005524">
    <property type="term" value="F:ATP binding"/>
    <property type="evidence" value="ECO:0007669"/>
    <property type="project" value="UniProtKB-KW"/>
</dbReference>
<dbReference type="InterPro" id="IPR021720">
    <property type="entry name" value="Malectin_dom"/>
</dbReference>
<keyword evidence="8 21" id="KW-0732">Signal</keyword>
<comment type="catalytic activity">
    <reaction evidence="17">
        <text>L-threonyl-[protein] + ATP = O-phospho-L-threonyl-[protein] + ADP + H(+)</text>
        <dbReference type="Rhea" id="RHEA:46608"/>
        <dbReference type="Rhea" id="RHEA-COMP:11060"/>
        <dbReference type="Rhea" id="RHEA-COMP:11605"/>
        <dbReference type="ChEBI" id="CHEBI:15378"/>
        <dbReference type="ChEBI" id="CHEBI:30013"/>
        <dbReference type="ChEBI" id="CHEBI:30616"/>
        <dbReference type="ChEBI" id="CHEBI:61977"/>
        <dbReference type="ChEBI" id="CHEBI:456216"/>
        <dbReference type="EC" id="2.7.11.1"/>
    </reaction>
</comment>
<name>A0A5A7VLU2_CUCMM</name>
<evidence type="ECO:0000256" key="13">
    <source>
        <dbReference type="ARBA" id="ARBA00022989"/>
    </source>
</evidence>
<dbReference type="CDD" id="cd14066">
    <property type="entry name" value="STKc_IRAK"/>
    <property type="match status" value="1"/>
</dbReference>
<dbReference type="FunFam" id="3.80.10.10:FF:001022">
    <property type="entry name" value="Probable LRR receptor-like serine/threonine-protein kinase At1g53420"/>
    <property type="match status" value="1"/>
</dbReference>
<evidence type="ECO:0000256" key="21">
    <source>
        <dbReference type="SAM" id="SignalP"/>
    </source>
</evidence>
<keyword evidence="10" id="KW-0547">Nucleotide-binding</keyword>
<dbReference type="Gene3D" id="3.80.10.10">
    <property type="entry name" value="Ribonuclease Inhibitor"/>
    <property type="match status" value="3"/>
</dbReference>
<dbReference type="PANTHER" id="PTHR48006:SF66">
    <property type="entry name" value="PROTEIN KINASE DOMAIN-CONTAINING PROTEIN"/>
    <property type="match status" value="1"/>
</dbReference>
<evidence type="ECO:0000313" key="24">
    <source>
        <dbReference type="Proteomes" id="UP000321393"/>
    </source>
</evidence>
<evidence type="ECO:0000313" key="23">
    <source>
        <dbReference type="EMBL" id="KAA0066725.1"/>
    </source>
</evidence>
<feature type="domain" description="Protein kinase" evidence="22">
    <location>
        <begin position="665"/>
        <end position="958"/>
    </location>
</feature>
<dbReference type="FunFam" id="3.30.200.20:FF:000217">
    <property type="entry name" value="probable LRR receptor-like serine/threonine-protein kinase At1g53430"/>
    <property type="match status" value="1"/>
</dbReference>
<protein>
    <recommendedName>
        <fullName evidence="2">non-specific serine/threonine protein kinase</fullName>
        <ecNumber evidence="2">2.7.11.1</ecNumber>
    </recommendedName>
</protein>
<dbReference type="InterPro" id="IPR000719">
    <property type="entry name" value="Prot_kinase_dom"/>
</dbReference>
<evidence type="ECO:0000256" key="12">
    <source>
        <dbReference type="ARBA" id="ARBA00022840"/>
    </source>
</evidence>
<dbReference type="Pfam" id="PF13855">
    <property type="entry name" value="LRR_8"/>
    <property type="match status" value="1"/>
</dbReference>
<evidence type="ECO:0000256" key="7">
    <source>
        <dbReference type="ARBA" id="ARBA00022692"/>
    </source>
</evidence>
<keyword evidence="4" id="KW-0597">Phosphoprotein</keyword>
<evidence type="ECO:0000256" key="3">
    <source>
        <dbReference type="ARBA" id="ARBA00022527"/>
    </source>
</evidence>
<organism evidence="23 24">
    <name type="scientific">Cucumis melo var. makuwa</name>
    <name type="common">Oriental melon</name>
    <dbReference type="NCBI Taxonomy" id="1194695"/>
    <lineage>
        <taxon>Eukaryota</taxon>
        <taxon>Viridiplantae</taxon>
        <taxon>Streptophyta</taxon>
        <taxon>Embryophyta</taxon>
        <taxon>Tracheophyta</taxon>
        <taxon>Spermatophyta</taxon>
        <taxon>Magnoliopsida</taxon>
        <taxon>eudicotyledons</taxon>
        <taxon>Gunneridae</taxon>
        <taxon>Pentapetalae</taxon>
        <taxon>rosids</taxon>
        <taxon>fabids</taxon>
        <taxon>Cucurbitales</taxon>
        <taxon>Cucurbitaceae</taxon>
        <taxon>Benincaseae</taxon>
        <taxon>Cucumis</taxon>
    </lineage>
</organism>
<dbReference type="OrthoDB" id="1897577at2759"/>
<dbReference type="Pfam" id="PF11721">
    <property type="entry name" value="Malectin"/>
    <property type="match status" value="1"/>
</dbReference>
<dbReference type="PANTHER" id="PTHR48006">
    <property type="entry name" value="LEUCINE-RICH REPEAT-CONTAINING PROTEIN DDB_G0281931-RELATED"/>
    <property type="match status" value="1"/>
</dbReference>
<evidence type="ECO:0000256" key="9">
    <source>
        <dbReference type="ARBA" id="ARBA00022737"/>
    </source>
</evidence>
<dbReference type="Gene3D" id="3.30.200.20">
    <property type="entry name" value="Phosphorylase Kinase, domain 1"/>
    <property type="match status" value="1"/>
</dbReference>
<keyword evidence="11 23" id="KW-0418">Kinase</keyword>
<dbReference type="InterPro" id="IPR011009">
    <property type="entry name" value="Kinase-like_dom_sf"/>
</dbReference>
<keyword evidence="6" id="KW-0808">Transferase</keyword>
<evidence type="ECO:0000256" key="16">
    <source>
        <dbReference type="ARBA" id="ARBA00023180"/>
    </source>
</evidence>
<dbReference type="EMBL" id="SSTE01000806">
    <property type="protein sequence ID" value="KAA0066725.1"/>
    <property type="molecule type" value="Genomic_DNA"/>
</dbReference>
<dbReference type="SUPFAM" id="SSF56112">
    <property type="entry name" value="Protein kinase-like (PK-like)"/>
    <property type="match status" value="1"/>
</dbReference>
<evidence type="ECO:0000256" key="1">
    <source>
        <dbReference type="ARBA" id="ARBA00004479"/>
    </source>
</evidence>
<comment type="catalytic activity">
    <reaction evidence="18">
        <text>L-seryl-[protein] + ATP = O-phospho-L-seryl-[protein] + ADP + H(+)</text>
        <dbReference type="Rhea" id="RHEA:17989"/>
        <dbReference type="Rhea" id="RHEA-COMP:9863"/>
        <dbReference type="Rhea" id="RHEA-COMP:11604"/>
        <dbReference type="ChEBI" id="CHEBI:15378"/>
        <dbReference type="ChEBI" id="CHEBI:29999"/>
        <dbReference type="ChEBI" id="CHEBI:30616"/>
        <dbReference type="ChEBI" id="CHEBI:83421"/>
        <dbReference type="ChEBI" id="CHEBI:456216"/>
        <dbReference type="EC" id="2.7.11.1"/>
    </reaction>
</comment>
<feature type="chain" id="PRO_5023086149" description="non-specific serine/threonine protein kinase" evidence="21">
    <location>
        <begin position="18"/>
        <end position="1038"/>
    </location>
</feature>
<dbReference type="InterPro" id="IPR001611">
    <property type="entry name" value="Leu-rich_rpt"/>
</dbReference>
<feature type="transmembrane region" description="Helical" evidence="20">
    <location>
        <begin position="682"/>
        <end position="702"/>
    </location>
</feature>
<sequence length="1038" mass="113560">MLLPRFLAVVFLSYSLCFSITFTSAATRLPPDEVDALEEIGRTLGKTDWDFTADPCGGVASGWISKSNQFDTNFDNNVTCKCNFQNNTVCHVTNILLKAQSLQGTLPPQIVRLPFLEELDLTRNYLSGPIPPEWGSTKILKISLLGNRLTGPIPKAIGNITTLQELVLEMNHFSGNIPLELGNLANLSRLLLTSNNFSGELPSSLARITTLTDFRIGDNNFRGPIPTFLQNWTNLGKIAIQASGLSGPIPSEIGLLTKLTDVRISDLNGGSSRFPPLSTLTKLRTLILRSCNITGMLPDNLAGLTALKTLDFSFNKITGPIPLSFEALKKVESIFLAGNLLNGSVPNWMLNQGKSIDLSYNKFTQNTGCQSRNLNLFASSSQDNNSGTVSCLGSCQKTWYSVHINCGGKEELINGTTKFDADTNTGTSSVFSQGGSNWGYSNTGTFMDDDRSPDDFIALNLSALSMPNPELYVRARISPISLTYYAYCLGTGNYTLSLHFAEIAFTNDETYRSLGRRLFDVYVQGKLELKDFNIADAAGGIGKPFVKKFTVSVTNGTIEIRLFWAGKGSNAIPVRGVYGPLISAISVDPDFEPPSEGGNAISAGAVAGIVVAVVFVILLVLGVLWWRGCLRKPSTLEQGNFKACGLDLGTGSFSLRQIRDATNNFDAANKIGEGGFGPVFKVLLYVGFHYFISSFIILYFGLKFCLLELQGVLADGTIIAVKQLSSKSKQGNREFVNEIGMISALQHPHLVKLYGCCIEGNQLLLIYEYLENNSLARALFGPAESQLKLDWPTRQKICVGIARGLAYLHEESRLKIVHRDIKATNVLLDKNLDAKISDFGLAKLDEEENTHISTRVAGTFGYMAPEYAMRGYLTDKADVYSFGIVALEIVSGRSNTSFRTKDDCFYLLDHANTLKEKDSLLELVDPRLGSDFNKREAMAMINIGLQCTNVIAADRPAMSSVVSMLEGKVAVKEVVSDPSMSKQDVNAMWSQIYRQKGQMTSESQTQSLTMDGPWTGSSTTASDLYPINMDSKFLENRN</sequence>
<accession>A0A5A7VLU2</accession>
<dbReference type="GO" id="GO:0016020">
    <property type="term" value="C:membrane"/>
    <property type="evidence" value="ECO:0007669"/>
    <property type="project" value="UniProtKB-SubCell"/>
</dbReference>
<evidence type="ECO:0000256" key="8">
    <source>
        <dbReference type="ARBA" id="ARBA00022729"/>
    </source>
</evidence>
<dbReference type="EC" id="2.7.11.1" evidence="2"/>
<evidence type="ECO:0000256" key="10">
    <source>
        <dbReference type="ARBA" id="ARBA00022741"/>
    </source>
</evidence>
<feature type="region of interest" description="Disordered" evidence="19">
    <location>
        <begin position="1000"/>
        <end position="1022"/>
    </location>
</feature>
<comment type="subcellular location">
    <subcellularLocation>
        <location evidence="1">Membrane</location>
        <topology evidence="1">Single-pass type I membrane protein</topology>
    </subcellularLocation>
</comment>
<feature type="signal peptide" evidence="21">
    <location>
        <begin position="1"/>
        <end position="17"/>
    </location>
</feature>
<keyword evidence="5" id="KW-0433">Leucine-rich repeat</keyword>
<dbReference type="SUPFAM" id="SSF52058">
    <property type="entry name" value="L domain-like"/>
    <property type="match status" value="1"/>
</dbReference>
<keyword evidence="16" id="KW-0325">Glycoprotein</keyword>
<dbReference type="FunFam" id="2.60.120.430:FF:000004">
    <property type="entry name" value="Putative leucine-rich repeat receptor-like serine/threonine-protein kinase"/>
    <property type="match status" value="1"/>
</dbReference>
<dbReference type="InterPro" id="IPR001245">
    <property type="entry name" value="Ser-Thr/Tyr_kinase_cat_dom"/>
</dbReference>
<evidence type="ECO:0000256" key="14">
    <source>
        <dbReference type="ARBA" id="ARBA00023136"/>
    </source>
</evidence>
<keyword evidence="13 20" id="KW-1133">Transmembrane helix</keyword>
<evidence type="ECO:0000256" key="11">
    <source>
        <dbReference type="ARBA" id="ARBA00022777"/>
    </source>
</evidence>
<dbReference type="PROSITE" id="PS00108">
    <property type="entry name" value="PROTEIN_KINASE_ST"/>
    <property type="match status" value="1"/>
</dbReference>
<evidence type="ECO:0000256" key="6">
    <source>
        <dbReference type="ARBA" id="ARBA00022679"/>
    </source>
</evidence>
<dbReference type="InterPro" id="IPR051824">
    <property type="entry name" value="LRR_Rcpt-Like_S/T_Kinase"/>
</dbReference>
<evidence type="ECO:0000256" key="15">
    <source>
        <dbReference type="ARBA" id="ARBA00023170"/>
    </source>
</evidence>
<keyword evidence="12" id="KW-0067">ATP-binding</keyword>
<evidence type="ECO:0000259" key="22">
    <source>
        <dbReference type="PROSITE" id="PS50011"/>
    </source>
</evidence>
<gene>
    <name evidence="23" type="ORF">E6C27_scaffold271G00620</name>
</gene>
<comment type="caution">
    <text evidence="23">The sequence shown here is derived from an EMBL/GenBank/DDBJ whole genome shotgun (WGS) entry which is preliminary data.</text>
</comment>
<keyword evidence="15 23" id="KW-0675">Receptor</keyword>
<dbReference type="Pfam" id="PF00560">
    <property type="entry name" value="LRR_1"/>
    <property type="match status" value="2"/>
</dbReference>
<dbReference type="Pfam" id="PF07714">
    <property type="entry name" value="PK_Tyr_Ser-Thr"/>
    <property type="match status" value="1"/>
</dbReference>
<dbReference type="AlphaFoldDB" id="A0A5A7VLU2"/>
<evidence type="ECO:0000256" key="19">
    <source>
        <dbReference type="SAM" id="MobiDB-lite"/>
    </source>
</evidence>
<dbReference type="PROSITE" id="PS50011">
    <property type="entry name" value="PROTEIN_KINASE_DOM"/>
    <property type="match status" value="1"/>
</dbReference>